<dbReference type="RefSeq" id="WP_251809641.1">
    <property type="nucleotide sequence ID" value="NZ_JALLLR010000001.1"/>
</dbReference>
<dbReference type="GO" id="GO:0050567">
    <property type="term" value="F:glutaminyl-tRNA synthase (glutamine-hydrolyzing) activity"/>
    <property type="evidence" value="ECO:0007669"/>
    <property type="project" value="UniProtKB-UniRule"/>
</dbReference>
<dbReference type="InterPro" id="IPR006075">
    <property type="entry name" value="Asn/Gln-tRNA_Trfase_suB/E_cat"/>
</dbReference>
<reference evidence="13" key="1">
    <citation type="submission" date="2022-07" db="EMBL/GenBank/DDBJ databases">
        <title>Alkalimarinus sp. nov., isolated from gut of a Alitta virens.</title>
        <authorList>
            <person name="Yang A.I."/>
            <person name="Shin N.-R."/>
        </authorList>
    </citation>
    <scope>NUCLEOTIDE SEQUENCE</scope>
    <source>
        <strain evidence="13">FA028</strain>
    </source>
</reference>
<evidence type="ECO:0000256" key="7">
    <source>
        <dbReference type="ARBA" id="ARBA00022917"/>
    </source>
</evidence>
<name>A0A9E8HF54_9ALTE</name>
<dbReference type="GO" id="GO:0070681">
    <property type="term" value="P:glutaminyl-tRNAGln biosynthesis via transamidation"/>
    <property type="evidence" value="ECO:0007669"/>
    <property type="project" value="TreeGrafter"/>
</dbReference>
<dbReference type="EMBL" id="CP101527">
    <property type="protein sequence ID" value="UZW73500.1"/>
    <property type="molecule type" value="Genomic_DNA"/>
</dbReference>
<gene>
    <name evidence="11 13" type="primary">gatB</name>
    <name evidence="13" type="ORF">NNL22_10640</name>
</gene>
<feature type="domain" description="Asn/Gln amidotransferase" evidence="12">
    <location>
        <begin position="335"/>
        <end position="487"/>
    </location>
</feature>
<sequence length="489" mass="53867">MSKEVYSMQWETVIGLEIHAQLTTQSKIFSGSSTQFGAEPNTQASAVDLAMPGTLPVPNEQAFRNAIKFGLAIDADINKRSVFERKNYFYPDLPKGYQTTQLEQPIVGAGHVEIQLKDGSKKTIRIHHAHLEEDAGKSLHEDFHGMSGIDLNRAGTPLIEIVTEPDMSNAEEAVAFARKLHGLVTSLGICDGEMSQGSLRFDVNISVRPKGQEKLGTRTETKNLNSFRFMEKAIKLEVERQIELIEDGGEVVQETRLYDGDKDVSRSMRSKEEANDYRYFPCPDLLPVVFDDDYIEAIRATLPELPEARQARFIAEFGLSEYDAGILSAETGTADFFEATAKTCNDAKLAANWVTGELSARLNSEEKSITSIDLKAEQLGTLISRIKDGTISSSGAKKVFDALWTGEDSNVDNLIEAKGLKQVSDTGALEKIVDDVLADMADQIAQYKAADEKKRKKLMGGFMGPLMKASKGQGNPKLFNQILAKKLAD</sequence>
<dbReference type="NCBIfam" id="NF004012">
    <property type="entry name" value="PRK05477.1-2"/>
    <property type="match status" value="1"/>
</dbReference>
<keyword evidence="7 11" id="KW-0648">Protein biosynthesis</keyword>
<comment type="function">
    <text evidence="8 11">Allows the formation of correctly charged Asn-tRNA(Asn) or Gln-tRNA(Gln) through the transamidation of misacylated Asp-tRNA(Asn) or Glu-tRNA(Gln) in organisms which lack either or both of asparaginyl-tRNA or glutaminyl-tRNA synthetases. The reaction takes place in the presence of glutamine and ATP through an activated phospho-Asp-tRNA(Asn) or phospho-Glu-tRNA(Gln).</text>
</comment>
<proteinExistence type="inferred from homology"/>
<evidence type="ECO:0000256" key="8">
    <source>
        <dbReference type="ARBA" id="ARBA00024799"/>
    </source>
</evidence>
<evidence type="ECO:0000256" key="6">
    <source>
        <dbReference type="ARBA" id="ARBA00022840"/>
    </source>
</evidence>
<dbReference type="FunFam" id="1.10.150.380:FF:000001">
    <property type="entry name" value="Aspartyl/glutamyl-tRNA(Asn/Gln) amidotransferase subunit B"/>
    <property type="match status" value="1"/>
</dbReference>
<evidence type="ECO:0000259" key="12">
    <source>
        <dbReference type="SMART" id="SM00845"/>
    </source>
</evidence>
<protein>
    <recommendedName>
        <fullName evidence="3 11">Aspartyl/glutamyl-tRNA(Asn/Gln) amidotransferase subunit B</fullName>
        <shortName evidence="11">Asp/Glu-ADT subunit B</shortName>
        <ecNumber evidence="11">6.3.5.-</ecNumber>
    </recommendedName>
</protein>
<dbReference type="Proteomes" id="UP001164472">
    <property type="component" value="Chromosome"/>
</dbReference>
<dbReference type="InterPro" id="IPR017959">
    <property type="entry name" value="Asn/Gln-tRNA_amidoTrfase_suB/E"/>
</dbReference>
<keyword evidence="14" id="KW-1185">Reference proteome</keyword>
<evidence type="ECO:0000256" key="10">
    <source>
        <dbReference type="ARBA" id="ARBA00047913"/>
    </source>
</evidence>
<comment type="similarity">
    <text evidence="1 11">Belongs to the GatB/GatE family. GatB subfamily.</text>
</comment>
<comment type="catalytic activity">
    <reaction evidence="10 11">
        <text>L-glutamyl-tRNA(Gln) + L-glutamine + ATP + H2O = L-glutaminyl-tRNA(Gln) + L-glutamate + ADP + phosphate + H(+)</text>
        <dbReference type="Rhea" id="RHEA:17521"/>
        <dbReference type="Rhea" id="RHEA-COMP:9681"/>
        <dbReference type="Rhea" id="RHEA-COMP:9684"/>
        <dbReference type="ChEBI" id="CHEBI:15377"/>
        <dbReference type="ChEBI" id="CHEBI:15378"/>
        <dbReference type="ChEBI" id="CHEBI:29985"/>
        <dbReference type="ChEBI" id="CHEBI:30616"/>
        <dbReference type="ChEBI" id="CHEBI:43474"/>
        <dbReference type="ChEBI" id="CHEBI:58359"/>
        <dbReference type="ChEBI" id="CHEBI:78520"/>
        <dbReference type="ChEBI" id="CHEBI:78521"/>
        <dbReference type="ChEBI" id="CHEBI:456216"/>
    </reaction>
</comment>
<comment type="subunit">
    <text evidence="2 11">Heterotrimer of A, B and C subunits.</text>
</comment>
<dbReference type="SUPFAM" id="SSF89095">
    <property type="entry name" value="GatB/YqeY motif"/>
    <property type="match status" value="1"/>
</dbReference>
<dbReference type="NCBIfam" id="NF004015">
    <property type="entry name" value="PRK05477.1-5"/>
    <property type="match status" value="1"/>
</dbReference>
<dbReference type="FunFam" id="1.10.10.410:FF:000001">
    <property type="entry name" value="Aspartyl/glutamyl-tRNA(Asn/Gln) amidotransferase subunit B"/>
    <property type="match status" value="1"/>
</dbReference>
<dbReference type="GO" id="GO:0005524">
    <property type="term" value="F:ATP binding"/>
    <property type="evidence" value="ECO:0007669"/>
    <property type="project" value="UniProtKB-KW"/>
</dbReference>
<dbReference type="SUPFAM" id="SSF55931">
    <property type="entry name" value="Glutamine synthetase/guanido kinase"/>
    <property type="match status" value="1"/>
</dbReference>
<evidence type="ECO:0000256" key="1">
    <source>
        <dbReference type="ARBA" id="ARBA00005306"/>
    </source>
</evidence>
<evidence type="ECO:0000313" key="14">
    <source>
        <dbReference type="Proteomes" id="UP001164472"/>
    </source>
</evidence>
<evidence type="ECO:0000256" key="3">
    <source>
        <dbReference type="ARBA" id="ARBA00016923"/>
    </source>
</evidence>
<dbReference type="Gene3D" id="1.10.150.380">
    <property type="entry name" value="GatB domain, N-terminal subdomain"/>
    <property type="match status" value="1"/>
</dbReference>
<dbReference type="GO" id="GO:0006412">
    <property type="term" value="P:translation"/>
    <property type="evidence" value="ECO:0007669"/>
    <property type="project" value="UniProtKB-UniRule"/>
</dbReference>
<evidence type="ECO:0000256" key="4">
    <source>
        <dbReference type="ARBA" id="ARBA00022598"/>
    </source>
</evidence>
<dbReference type="PANTHER" id="PTHR11659">
    <property type="entry name" value="GLUTAMYL-TRNA GLN AMIDOTRANSFERASE SUBUNIT B MITOCHONDRIAL AND PROKARYOTIC PET112-RELATED"/>
    <property type="match status" value="1"/>
</dbReference>
<dbReference type="KEGG" id="asem:NNL22_10640"/>
<dbReference type="InterPro" id="IPR017958">
    <property type="entry name" value="Gln-tRNA_amidoTrfase_suB_CS"/>
</dbReference>
<dbReference type="NCBIfam" id="NF004014">
    <property type="entry name" value="PRK05477.1-4"/>
    <property type="match status" value="1"/>
</dbReference>
<evidence type="ECO:0000256" key="11">
    <source>
        <dbReference type="HAMAP-Rule" id="MF_00121"/>
    </source>
</evidence>
<dbReference type="InterPro" id="IPR042114">
    <property type="entry name" value="GatB_C_1"/>
</dbReference>
<evidence type="ECO:0000256" key="2">
    <source>
        <dbReference type="ARBA" id="ARBA00011123"/>
    </source>
</evidence>
<dbReference type="SMART" id="SM00845">
    <property type="entry name" value="GatB_Yqey"/>
    <property type="match status" value="1"/>
</dbReference>
<dbReference type="Gene3D" id="1.10.10.410">
    <property type="match status" value="1"/>
</dbReference>
<dbReference type="InterPro" id="IPR014746">
    <property type="entry name" value="Gln_synth/guanido_kin_cat_dom"/>
</dbReference>
<keyword evidence="6 11" id="KW-0067">ATP-binding</keyword>
<comment type="catalytic activity">
    <reaction evidence="9 11">
        <text>L-aspartyl-tRNA(Asn) + L-glutamine + ATP + H2O = L-asparaginyl-tRNA(Asn) + L-glutamate + ADP + phosphate + 2 H(+)</text>
        <dbReference type="Rhea" id="RHEA:14513"/>
        <dbReference type="Rhea" id="RHEA-COMP:9674"/>
        <dbReference type="Rhea" id="RHEA-COMP:9677"/>
        <dbReference type="ChEBI" id="CHEBI:15377"/>
        <dbReference type="ChEBI" id="CHEBI:15378"/>
        <dbReference type="ChEBI" id="CHEBI:29985"/>
        <dbReference type="ChEBI" id="CHEBI:30616"/>
        <dbReference type="ChEBI" id="CHEBI:43474"/>
        <dbReference type="ChEBI" id="CHEBI:58359"/>
        <dbReference type="ChEBI" id="CHEBI:78515"/>
        <dbReference type="ChEBI" id="CHEBI:78516"/>
        <dbReference type="ChEBI" id="CHEBI:456216"/>
    </reaction>
</comment>
<keyword evidence="5 11" id="KW-0547">Nucleotide-binding</keyword>
<accession>A0A9E8HF54</accession>
<organism evidence="13 14">
    <name type="scientific">Alkalimarinus sediminis</name>
    <dbReference type="NCBI Taxonomy" id="1632866"/>
    <lineage>
        <taxon>Bacteria</taxon>
        <taxon>Pseudomonadati</taxon>
        <taxon>Pseudomonadota</taxon>
        <taxon>Gammaproteobacteria</taxon>
        <taxon>Alteromonadales</taxon>
        <taxon>Alteromonadaceae</taxon>
        <taxon>Alkalimarinus</taxon>
    </lineage>
</organism>
<dbReference type="InterPro" id="IPR023168">
    <property type="entry name" value="GatB_Yqey_C_2"/>
</dbReference>
<dbReference type="HAMAP" id="MF_00121">
    <property type="entry name" value="GatB"/>
    <property type="match status" value="1"/>
</dbReference>
<dbReference type="EC" id="6.3.5.-" evidence="11"/>
<dbReference type="PANTHER" id="PTHR11659:SF0">
    <property type="entry name" value="GLUTAMYL-TRNA(GLN) AMIDOTRANSFERASE SUBUNIT B, MITOCHONDRIAL"/>
    <property type="match status" value="1"/>
</dbReference>
<dbReference type="InterPro" id="IPR003789">
    <property type="entry name" value="Asn/Gln_tRNA_amidoTrase-B-like"/>
</dbReference>
<dbReference type="PROSITE" id="PS01234">
    <property type="entry name" value="GATB"/>
    <property type="match status" value="1"/>
</dbReference>
<dbReference type="Pfam" id="PF02934">
    <property type="entry name" value="GatB_N"/>
    <property type="match status" value="1"/>
</dbReference>
<dbReference type="AlphaFoldDB" id="A0A9E8HF54"/>
<evidence type="ECO:0000256" key="9">
    <source>
        <dbReference type="ARBA" id="ARBA00047380"/>
    </source>
</evidence>
<dbReference type="NCBIfam" id="TIGR00133">
    <property type="entry name" value="gatB"/>
    <property type="match status" value="1"/>
</dbReference>
<dbReference type="Pfam" id="PF02637">
    <property type="entry name" value="GatB_Yqey"/>
    <property type="match status" value="1"/>
</dbReference>
<dbReference type="InterPro" id="IPR018027">
    <property type="entry name" value="Asn/Gln_amidotransferase"/>
</dbReference>
<evidence type="ECO:0000256" key="5">
    <source>
        <dbReference type="ARBA" id="ARBA00022741"/>
    </source>
</evidence>
<dbReference type="InterPro" id="IPR004413">
    <property type="entry name" value="GatB"/>
</dbReference>
<keyword evidence="4 11" id="KW-0436">Ligase</keyword>
<evidence type="ECO:0000313" key="13">
    <source>
        <dbReference type="EMBL" id="UZW73500.1"/>
    </source>
</evidence>